<sequence length="12" mass="1319">MSNAVDLRKGTQ</sequence>
<proteinExistence type="predicted"/>
<organism evidence="1">
    <name type="scientific">Arundo donax</name>
    <name type="common">Giant reed</name>
    <name type="synonym">Donax arundinaceus</name>
    <dbReference type="NCBI Taxonomy" id="35708"/>
    <lineage>
        <taxon>Eukaryota</taxon>
        <taxon>Viridiplantae</taxon>
        <taxon>Streptophyta</taxon>
        <taxon>Embryophyta</taxon>
        <taxon>Tracheophyta</taxon>
        <taxon>Spermatophyta</taxon>
        <taxon>Magnoliopsida</taxon>
        <taxon>Liliopsida</taxon>
        <taxon>Poales</taxon>
        <taxon>Poaceae</taxon>
        <taxon>PACMAD clade</taxon>
        <taxon>Arundinoideae</taxon>
        <taxon>Arundineae</taxon>
        <taxon>Arundo</taxon>
    </lineage>
</organism>
<reference evidence="1" key="2">
    <citation type="journal article" date="2015" name="Data Brief">
        <title>Shoot transcriptome of the giant reed, Arundo donax.</title>
        <authorList>
            <person name="Barrero R.A."/>
            <person name="Guerrero F.D."/>
            <person name="Moolhuijzen P."/>
            <person name="Goolsby J.A."/>
            <person name="Tidwell J."/>
            <person name="Bellgard S.E."/>
            <person name="Bellgard M.I."/>
        </authorList>
    </citation>
    <scope>NUCLEOTIDE SEQUENCE</scope>
    <source>
        <tissue evidence="1">Shoot tissue taken approximately 20 cm above the soil surface</tissue>
    </source>
</reference>
<reference evidence="1" key="1">
    <citation type="submission" date="2014-09" db="EMBL/GenBank/DDBJ databases">
        <authorList>
            <person name="Magalhaes I.L.F."/>
            <person name="Oliveira U."/>
            <person name="Santos F.R."/>
            <person name="Vidigal T.H.D.A."/>
            <person name="Brescovit A.D."/>
            <person name="Santos A.J."/>
        </authorList>
    </citation>
    <scope>NUCLEOTIDE SEQUENCE</scope>
    <source>
        <tissue evidence="1">Shoot tissue taken approximately 20 cm above the soil surface</tissue>
    </source>
</reference>
<accession>A0A0A9BHV7</accession>
<name>A0A0A9BHV7_ARUDO</name>
<protein>
    <submittedName>
        <fullName evidence="1">Uncharacterized protein</fullName>
    </submittedName>
</protein>
<evidence type="ECO:0000313" key="1">
    <source>
        <dbReference type="EMBL" id="JAD63539.1"/>
    </source>
</evidence>
<dbReference type="EMBL" id="GBRH01234356">
    <property type="protein sequence ID" value="JAD63539.1"/>
    <property type="molecule type" value="Transcribed_RNA"/>
</dbReference>